<gene>
    <name evidence="10" type="ORF">SAMN07250955_1154</name>
</gene>
<keyword evidence="11" id="KW-1185">Reference proteome</keyword>
<dbReference type="SUPFAM" id="SSF48452">
    <property type="entry name" value="TPR-like"/>
    <property type="match status" value="1"/>
</dbReference>
<keyword evidence="7 8" id="KW-0802">TPR repeat</keyword>
<organism evidence="10 11">
    <name type="scientific">Arboricoccus pini</name>
    <dbReference type="NCBI Taxonomy" id="1963835"/>
    <lineage>
        <taxon>Bacteria</taxon>
        <taxon>Pseudomonadati</taxon>
        <taxon>Pseudomonadota</taxon>
        <taxon>Alphaproteobacteria</taxon>
        <taxon>Geminicoccales</taxon>
        <taxon>Geminicoccaceae</taxon>
        <taxon>Arboricoccus</taxon>
    </lineage>
</organism>
<name>A0A212RUI0_9PROT</name>
<feature type="repeat" description="TPR" evidence="8">
    <location>
        <begin position="226"/>
        <end position="259"/>
    </location>
</feature>
<evidence type="ECO:0000256" key="8">
    <source>
        <dbReference type="PROSITE-ProRule" id="PRU00339"/>
    </source>
</evidence>
<keyword evidence="5 10" id="KW-0808">Transferase</keyword>
<feature type="repeat" description="TPR" evidence="8">
    <location>
        <begin position="124"/>
        <end position="157"/>
    </location>
</feature>
<dbReference type="Gene3D" id="3.40.50.11380">
    <property type="match status" value="1"/>
</dbReference>
<dbReference type="PANTHER" id="PTHR44998:SF1">
    <property type="entry name" value="UDP-N-ACETYLGLUCOSAMINE--PEPTIDE N-ACETYLGLUCOSAMINYLTRANSFERASE 110 KDA SUBUNIT"/>
    <property type="match status" value="1"/>
</dbReference>
<evidence type="ECO:0000256" key="5">
    <source>
        <dbReference type="ARBA" id="ARBA00022679"/>
    </source>
</evidence>
<reference evidence="10 11" key="1">
    <citation type="submission" date="2017-06" db="EMBL/GenBank/DDBJ databases">
        <authorList>
            <person name="Kim H.J."/>
            <person name="Triplett B.A."/>
        </authorList>
    </citation>
    <scope>NUCLEOTIDE SEQUENCE [LARGE SCALE GENOMIC DNA]</scope>
    <source>
        <strain evidence="10 11">B29T1</strain>
    </source>
</reference>
<dbReference type="AlphaFoldDB" id="A0A212RUI0"/>
<feature type="domain" description="O-GlcNAc transferase C-terminal" evidence="9">
    <location>
        <begin position="372"/>
        <end position="528"/>
    </location>
</feature>
<dbReference type="Proteomes" id="UP000197065">
    <property type="component" value="Unassembled WGS sequence"/>
</dbReference>
<feature type="repeat" description="TPR" evidence="8">
    <location>
        <begin position="56"/>
        <end position="89"/>
    </location>
</feature>
<dbReference type="InterPro" id="IPR029489">
    <property type="entry name" value="OGT/SEC/SPY_C"/>
</dbReference>
<evidence type="ECO:0000256" key="4">
    <source>
        <dbReference type="ARBA" id="ARBA00022676"/>
    </source>
</evidence>
<dbReference type="PANTHER" id="PTHR44998">
    <property type="match status" value="1"/>
</dbReference>
<dbReference type="GO" id="GO:0097363">
    <property type="term" value="F:protein O-acetylglucosaminyltransferase activity"/>
    <property type="evidence" value="ECO:0007669"/>
    <property type="project" value="UniProtKB-EC"/>
</dbReference>
<feature type="domain" description="O-GlcNAc transferase C-terminal" evidence="9">
    <location>
        <begin position="532"/>
        <end position="719"/>
    </location>
</feature>
<dbReference type="PROSITE" id="PS50005">
    <property type="entry name" value="TPR"/>
    <property type="match status" value="5"/>
</dbReference>
<comment type="similarity">
    <text evidence="2">Belongs to the glycosyltransferase 41 family. O-GlcNAc transferase subfamily.</text>
</comment>
<evidence type="ECO:0000313" key="11">
    <source>
        <dbReference type="Proteomes" id="UP000197065"/>
    </source>
</evidence>
<dbReference type="Gene3D" id="1.25.40.10">
    <property type="entry name" value="Tetratricopeptide repeat domain"/>
    <property type="match status" value="3"/>
</dbReference>
<evidence type="ECO:0000256" key="7">
    <source>
        <dbReference type="ARBA" id="ARBA00022803"/>
    </source>
</evidence>
<dbReference type="EC" id="2.4.1.255" evidence="3"/>
<evidence type="ECO:0000313" key="10">
    <source>
        <dbReference type="EMBL" id="SNB76329.1"/>
    </source>
</evidence>
<accession>A0A212RUI0</accession>
<evidence type="ECO:0000256" key="3">
    <source>
        <dbReference type="ARBA" id="ARBA00011970"/>
    </source>
</evidence>
<keyword evidence="6" id="KW-0677">Repeat</keyword>
<evidence type="ECO:0000259" key="9">
    <source>
        <dbReference type="Pfam" id="PF13844"/>
    </source>
</evidence>
<comment type="pathway">
    <text evidence="1">Protein modification; protein glycosylation.</text>
</comment>
<dbReference type="Pfam" id="PF13432">
    <property type="entry name" value="TPR_16"/>
    <property type="match status" value="3"/>
</dbReference>
<dbReference type="EMBL" id="FYEH01000015">
    <property type="protein sequence ID" value="SNB76329.1"/>
    <property type="molecule type" value="Genomic_DNA"/>
</dbReference>
<dbReference type="SMART" id="SM00028">
    <property type="entry name" value="TPR"/>
    <property type="match status" value="8"/>
</dbReference>
<feature type="repeat" description="TPR" evidence="8">
    <location>
        <begin position="158"/>
        <end position="191"/>
    </location>
</feature>
<sequence length="745" mass="81342">MLDETLASAASSASCPTRAAIATELLAEGHALIQAACPLEGIEVLRRALALDPTSLQAHAALGQVLTDQGDLPGAFAVYEAALALDPDHYLMTLKRADLLVAAGFKAEALAAYDRALAIAPRLPAVLSNRGNVLRQLGRFEAALADHDEAVAGDPLDGGLWCNRAAVLGDLGHLDEALASYDRALACRPDHPVILTSRGFILGRLGRFKEALDLHERALALDPGYAVAWRNLAVTLNALKRFQEAAAAYLKALELKPGDPDILFGLANLFMLLERREAAYFLYERLVKVAPDFPFAQGLFFDARLLIGNWQDHDAHVARLEAGLDAARDVVLPFDAMTWNGDPARELALASAYVARHFPAQPALWRGERYGHERLRIAYVGHDFHEHVTPHLMAGVFESHDRARFETFAISQGQKRDQPMRRRLEGAFDHFLDLAHLTAGQVASLMRAHEIDIAIDLKGHTHASEWSVMAHRPAPLQVNFLAFPGTTGAPYLDYILADAFIIPEANRRFFSEKVVHLPISYQPNDRHRVISRVVPTRKAAGLPPTGFVFCSFNKSTKINPAIFDIWMRLLRAVEGSVLWLLAGGSVHADHMRCEAETRGVDANRLVFAPSVPPADHLARMRLADLFLDTLPFNAHTTASDALWAGLPLLTCAGRTFAARAGGSIVHAAGLPELVTHSLAAYEEVARALALDPARCAALKERLEHARSASPLFDTVRFTAAIERAFSMMQARHEAGLPPAHFSVPG</sequence>
<keyword evidence="4" id="KW-0328">Glycosyltransferase</keyword>
<protein>
    <recommendedName>
        <fullName evidence="3">protein O-GlcNAc transferase</fullName>
        <ecNumber evidence="3">2.4.1.255</ecNumber>
    </recommendedName>
</protein>
<evidence type="ECO:0000256" key="2">
    <source>
        <dbReference type="ARBA" id="ARBA00005386"/>
    </source>
</evidence>
<dbReference type="Gene3D" id="3.40.50.2000">
    <property type="entry name" value="Glycogen Phosphorylase B"/>
    <property type="match status" value="1"/>
</dbReference>
<evidence type="ECO:0000256" key="6">
    <source>
        <dbReference type="ARBA" id="ARBA00022737"/>
    </source>
</evidence>
<dbReference type="Pfam" id="PF13844">
    <property type="entry name" value="Glyco_transf_41"/>
    <property type="match status" value="2"/>
</dbReference>
<feature type="repeat" description="TPR" evidence="8">
    <location>
        <begin position="192"/>
        <end position="225"/>
    </location>
</feature>
<proteinExistence type="inferred from homology"/>
<dbReference type="InterPro" id="IPR019734">
    <property type="entry name" value="TPR_rpt"/>
</dbReference>
<dbReference type="InterPro" id="IPR011990">
    <property type="entry name" value="TPR-like_helical_dom_sf"/>
</dbReference>
<evidence type="ECO:0000256" key="1">
    <source>
        <dbReference type="ARBA" id="ARBA00004922"/>
    </source>
</evidence>